<evidence type="ECO:0000256" key="4">
    <source>
        <dbReference type="ARBA" id="ARBA00047761"/>
    </source>
</evidence>
<dbReference type="GeneID" id="39591070"/>
<dbReference type="GO" id="GO:0005634">
    <property type="term" value="C:nucleus"/>
    <property type="evidence" value="ECO:0007669"/>
    <property type="project" value="UniProtKB-SubCell"/>
</dbReference>
<keyword evidence="2 6" id="KW-0378">Hydrolase</keyword>
<dbReference type="Pfam" id="PF03031">
    <property type="entry name" value="NIF"/>
    <property type="match status" value="1"/>
</dbReference>
<feature type="region of interest" description="Disordered" evidence="7">
    <location>
        <begin position="425"/>
        <end position="447"/>
    </location>
</feature>
<dbReference type="NCBIfam" id="TIGR02250">
    <property type="entry name" value="FCP1_euk"/>
    <property type="match status" value="1"/>
</dbReference>
<evidence type="ECO:0000259" key="8">
    <source>
        <dbReference type="PROSITE" id="PS50172"/>
    </source>
</evidence>
<evidence type="ECO:0000256" key="1">
    <source>
        <dbReference type="ARBA" id="ARBA00004123"/>
    </source>
</evidence>
<dbReference type="PROSITE" id="PS50969">
    <property type="entry name" value="FCP1"/>
    <property type="match status" value="1"/>
</dbReference>
<dbReference type="InterPro" id="IPR011947">
    <property type="entry name" value="FCP1_euk"/>
</dbReference>
<dbReference type="SUPFAM" id="SSF52113">
    <property type="entry name" value="BRCT domain"/>
    <property type="match status" value="1"/>
</dbReference>
<dbReference type="InterPro" id="IPR036412">
    <property type="entry name" value="HAD-like_sf"/>
</dbReference>
<feature type="compositionally biased region" description="Acidic residues" evidence="7">
    <location>
        <begin position="770"/>
        <end position="781"/>
    </location>
</feature>
<dbReference type="Pfam" id="PF12738">
    <property type="entry name" value="PTCB-BRCT"/>
    <property type="match status" value="1"/>
</dbReference>
<dbReference type="SMART" id="SM00577">
    <property type="entry name" value="CPDc"/>
    <property type="match status" value="1"/>
</dbReference>
<organism evidence="10 11">
    <name type="scientific">Apiotrichum porosum</name>
    <dbReference type="NCBI Taxonomy" id="105984"/>
    <lineage>
        <taxon>Eukaryota</taxon>
        <taxon>Fungi</taxon>
        <taxon>Dikarya</taxon>
        <taxon>Basidiomycota</taxon>
        <taxon>Agaricomycotina</taxon>
        <taxon>Tremellomycetes</taxon>
        <taxon>Trichosporonales</taxon>
        <taxon>Trichosporonaceae</taxon>
        <taxon>Apiotrichum</taxon>
    </lineage>
</organism>
<feature type="compositionally biased region" description="Acidic residues" evidence="7">
    <location>
        <begin position="789"/>
        <end position="799"/>
    </location>
</feature>
<dbReference type="EC" id="3.1.3.16" evidence="6"/>
<feature type="compositionally biased region" description="Acidic residues" evidence="7">
    <location>
        <begin position="723"/>
        <end position="733"/>
    </location>
</feature>
<evidence type="ECO:0000256" key="3">
    <source>
        <dbReference type="ARBA" id="ARBA00023242"/>
    </source>
</evidence>
<dbReference type="Proteomes" id="UP000279236">
    <property type="component" value="Unassembled WGS sequence"/>
</dbReference>
<accession>A0A427Y1M0</accession>
<feature type="region of interest" description="Disordered" evidence="7">
    <location>
        <begin position="469"/>
        <end position="527"/>
    </location>
</feature>
<feature type="region of interest" description="Disordered" evidence="7">
    <location>
        <begin position="666"/>
        <end position="947"/>
    </location>
</feature>
<dbReference type="RefSeq" id="XP_028478410.1">
    <property type="nucleotide sequence ID" value="XM_028621958.1"/>
</dbReference>
<dbReference type="PANTHER" id="PTHR23081">
    <property type="entry name" value="RNA POLYMERASE II CTD PHOSPHATASE"/>
    <property type="match status" value="1"/>
</dbReference>
<dbReference type="InterPro" id="IPR023214">
    <property type="entry name" value="HAD_sf"/>
</dbReference>
<feature type="compositionally biased region" description="Acidic residues" evidence="7">
    <location>
        <begin position="472"/>
        <end position="483"/>
    </location>
</feature>
<reference evidence="10 11" key="1">
    <citation type="submission" date="2018-11" db="EMBL/GenBank/DDBJ databases">
        <title>Genome sequence of Apiotrichum porosum DSM 27194.</title>
        <authorList>
            <person name="Aliyu H."/>
            <person name="Gorte O."/>
            <person name="Ochsenreither K."/>
        </authorList>
    </citation>
    <scope>NUCLEOTIDE SEQUENCE [LARGE SCALE GENOMIC DNA]</scope>
    <source>
        <strain evidence="10 11">DSM 27194</strain>
    </source>
</reference>
<dbReference type="AlphaFoldDB" id="A0A427Y1M0"/>
<dbReference type="OrthoDB" id="10249888at2759"/>
<dbReference type="InterPro" id="IPR036420">
    <property type="entry name" value="BRCT_dom_sf"/>
</dbReference>
<dbReference type="CDD" id="cd07521">
    <property type="entry name" value="HAD_FCP1-like"/>
    <property type="match status" value="1"/>
</dbReference>
<evidence type="ECO:0000256" key="7">
    <source>
        <dbReference type="SAM" id="MobiDB-lite"/>
    </source>
</evidence>
<comment type="catalytic activity">
    <reaction evidence="5 6">
        <text>O-phospho-L-threonyl-[protein] + H2O = L-threonyl-[protein] + phosphate</text>
        <dbReference type="Rhea" id="RHEA:47004"/>
        <dbReference type="Rhea" id="RHEA-COMP:11060"/>
        <dbReference type="Rhea" id="RHEA-COMP:11605"/>
        <dbReference type="ChEBI" id="CHEBI:15377"/>
        <dbReference type="ChEBI" id="CHEBI:30013"/>
        <dbReference type="ChEBI" id="CHEBI:43474"/>
        <dbReference type="ChEBI" id="CHEBI:61977"/>
        <dbReference type="EC" id="3.1.3.16"/>
    </reaction>
</comment>
<keyword evidence="3 6" id="KW-0539">Nucleus</keyword>
<feature type="domain" description="FCP1 homology" evidence="9">
    <location>
        <begin position="178"/>
        <end position="414"/>
    </location>
</feature>
<name>A0A427Y1M0_9TREE</name>
<dbReference type="InterPro" id="IPR001357">
    <property type="entry name" value="BRCT_dom"/>
</dbReference>
<dbReference type="InterPro" id="IPR039189">
    <property type="entry name" value="Fcp1"/>
</dbReference>
<evidence type="ECO:0000256" key="6">
    <source>
        <dbReference type="RuleBase" id="RU366066"/>
    </source>
</evidence>
<protein>
    <recommendedName>
        <fullName evidence="6">RNA polymerase II subunit A C-terminal domain phosphatase</fullName>
        <ecNumber evidence="6">3.1.3.16</ecNumber>
    </recommendedName>
</protein>
<dbReference type="InterPro" id="IPR004274">
    <property type="entry name" value="FCP1_dom"/>
</dbReference>
<evidence type="ECO:0000313" key="10">
    <source>
        <dbReference type="EMBL" id="RSH84962.1"/>
    </source>
</evidence>
<feature type="compositionally biased region" description="Basic residues" evidence="7">
    <location>
        <begin position="515"/>
        <end position="526"/>
    </location>
</feature>
<feature type="compositionally biased region" description="Basic and acidic residues" evidence="7">
    <location>
        <begin position="216"/>
        <end position="243"/>
    </location>
</feature>
<proteinExistence type="predicted"/>
<evidence type="ECO:0000313" key="11">
    <source>
        <dbReference type="Proteomes" id="UP000279236"/>
    </source>
</evidence>
<dbReference type="PANTHER" id="PTHR23081:SF36">
    <property type="entry name" value="RNA POLYMERASE II SUBUNIT A C-TERMINAL DOMAIN PHOSPHATASE"/>
    <property type="match status" value="1"/>
</dbReference>
<dbReference type="EMBL" id="RSCE01000003">
    <property type="protein sequence ID" value="RSH84962.1"/>
    <property type="molecule type" value="Genomic_DNA"/>
</dbReference>
<dbReference type="SUPFAM" id="SSF56784">
    <property type="entry name" value="HAD-like"/>
    <property type="match status" value="1"/>
</dbReference>
<evidence type="ECO:0000256" key="2">
    <source>
        <dbReference type="ARBA" id="ARBA00022801"/>
    </source>
</evidence>
<dbReference type="PROSITE" id="PS50172">
    <property type="entry name" value="BRCT"/>
    <property type="match status" value="1"/>
</dbReference>
<feature type="domain" description="BRCT" evidence="8">
    <location>
        <begin position="576"/>
        <end position="669"/>
    </location>
</feature>
<keyword evidence="11" id="KW-1185">Reference proteome</keyword>
<comment type="subcellular location">
    <subcellularLocation>
        <location evidence="1 6">Nucleus</location>
    </subcellularLocation>
</comment>
<gene>
    <name evidence="10" type="primary">FCP1</name>
    <name evidence="10" type="ORF">EHS24_006527</name>
</gene>
<comment type="caution">
    <text evidence="10">The sequence shown here is derived from an EMBL/GenBank/DDBJ whole genome shotgun (WGS) entry which is preliminary data.</text>
</comment>
<feature type="compositionally biased region" description="Gly residues" evidence="7">
    <location>
        <begin position="694"/>
        <end position="703"/>
    </location>
</feature>
<feature type="region of interest" description="Disordered" evidence="7">
    <location>
        <begin position="211"/>
        <end position="261"/>
    </location>
</feature>
<feature type="compositionally biased region" description="Low complexity" evidence="7">
    <location>
        <begin position="425"/>
        <end position="437"/>
    </location>
</feature>
<comment type="catalytic activity">
    <reaction evidence="4 6">
        <text>O-phospho-L-seryl-[protein] + H2O = L-seryl-[protein] + phosphate</text>
        <dbReference type="Rhea" id="RHEA:20629"/>
        <dbReference type="Rhea" id="RHEA-COMP:9863"/>
        <dbReference type="Rhea" id="RHEA-COMP:11604"/>
        <dbReference type="ChEBI" id="CHEBI:15377"/>
        <dbReference type="ChEBI" id="CHEBI:29999"/>
        <dbReference type="ChEBI" id="CHEBI:43474"/>
        <dbReference type="ChEBI" id="CHEBI:83421"/>
        <dbReference type="EC" id="3.1.3.16"/>
    </reaction>
</comment>
<feature type="compositionally biased region" description="Basic and acidic residues" evidence="7">
    <location>
        <begin position="835"/>
        <end position="844"/>
    </location>
</feature>
<comment type="function">
    <text evidence="6">This promotes the activity of RNA polymerase II.</text>
</comment>
<dbReference type="Gene3D" id="3.40.50.1000">
    <property type="entry name" value="HAD superfamily/HAD-like"/>
    <property type="match status" value="1"/>
</dbReference>
<dbReference type="GO" id="GO:0008420">
    <property type="term" value="F:RNA polymerase II CTD heptapeptide repeat phosphatase activity"/>
    <property type="evidence" value="ECO:0007669"/>
    <property type="project" value="UniProtKB-UniRule"/>
</dbReference>
<evidence type="ECO:0000259" key="9">
    <source>
        <dbReference type="PROSITE" id="PS50969"/>
    </source>
</evidence>
<feature type="compositionally biased region" description="Low complexity" evidence="7">
    <location>
        <begin position="504"/>
        <end position="514"/>
    </location>
</feature>
<dbReference type="CDD" id="cd17729">
    <property type="entry name" value="BRCT_CTDP1"/>
    <property type="match status" value="1"/>
</dbReference>
<dbReference type="Gene3D" id="3.40.50.10190">
    <property type="entry name" value="BRCT domain"/>
    <property type="match status" value="1"/>
</dbReference>
<evidence type="ECO:0000256" key="5">
    <source>
        <dbReference type="ARBA" id="ARBA00048336"/>
    </source>
</evidence>
<dbReference type="SMART" id="SM00292">
    <property type="entry name" value="BRCT"/>
    <property type="match status" value="1"/>
</dbReference>
<sequence length="947" mass="102746">MGDSTPLTLRADLPYPITLTRLVLVPGQPVRRGDRLLEYSFLSATQRKENEAALKQGKTVPPEKHKNDMVGSWESPIDGEIVRWGEAAKTGTVIERRQASKPLVWVEQPCTHPVQIHGMCGVCGADLTNDDYLSRPAAEEPGPSRYPGSFELAHDALGVTVSTNEAKRLETLSRDTLLSSRRLSLIVDLDQTIIHTTVDPTVGEWMNEIMEDEEEERRAKEEEEEKEKKDKAVEEGGEGDKSAVRSTTPPMSPPPKREKNPNAEALKDVARFQLADDLPPGAVKTKGRRPEPVRWYYTKPRPGLTKFLSSLSELYEMHVYTMGTRTYADAICRVIDPEGKIFGGRILSRDESGSMSSKSLVRLFPTDQSMVVVIDDRSDVWGDCPNLVKVVPYDFFIGIGDINGSFLPPTQPAVTPIPAAAAAAAASSPSTAASSPGPETPPEIPSTEDGLLLQSKLLDDLAEKRPLAKLEEETERAEEEAESAAEAAEAEGSGKPEKDATAEPQAAQAPAAQAHHPHPHPHHRKQLLNPEDHELERVAGILREVHSGFYKAFDDRVPGSNAMPLQCDTPLLIQEIKDQVLSGCVIAFTGVIPRNVVPERSDIWQTAESFGALCVHELNDKVTHLVTATLGTEKMHRAARMPRTQVVWLTWLQTSIALWRREPEDPFLAHRPSTGSGSRGVNSRADSEDAKQAEGGGGGGGAAFGRAREPETDADGDTPMTEESGDTESEGPVDADGHHVSEDDLAQDAAVFDAAWDDDAQAEFDKFLEDGSDDDDDDDDEAHTATDGGDNDDSSSDDEPVNRSRSRAETPSVWSRAATPGPSILSRAGTPGPEQDPKHVRYADEENQPLESVRQPQPGDISSFPALPPRKRARLLLTAPTDDDDVPEANRMNYTAPGSYGKEKGEANGDMGPETDGEGTEGTGGGASEAESEDEFAQMLADSLAEE</sequence>
<feature type="compositionally biased region" description="Basic and acidic residues" evidence="7">
    <location>
        <begin position="492"/>
        <end position="501"/>
    </location>
</feature>
<dbReference type="STRING" id="105984.A0A427Y1M0"/>